<accession>A0ABP1QUC4</accession>
<dbReference type="CDD" id="cd21243">
    <property type="entry name" value="CH_SYNE1_rpt2"/>
    <property type="match status" value="1"/>
</dbReference>
<keyword evidence="7" id="KW-0175">Coiled coil</keyword>
<feature type="coiled-coil region" evidence="7">
    <location>
        <begin position="1902"/>
        <end position="1984"/>
    </location>
</feature>
<organism evidence="10 11">
    <name type="scientific">Orchesella dallaii</name>
    <dbReference type="NCBI Taxonomy" id="48710"/>
    <lineage>
        <taxon>Eukaryota</taxon>
        <taxon>Metazoa</taxon>
        <taxon>Ecdysozoa</taxon>
        <taxon>Arthropoda</taxon>
        <taxon>Hexapoda</taxon>
        <taxon>Collembola</taxon>
        <taxon>Entomobryomorpha</taxon>
        <taxon>Entomobryoidea</taxon>
        <taxon>Orchesellidae</taxon>
        <taxon>Orchesellinae</taxon>
        <taxon>Orchesella</taxon>
    </lineage>
</organism>
<evidence type="ECO:0000256" key="1">
    <source>
        <dbReference type="ARBA" id="ARBA00004370"/>
    </source>
</evidence>
<feature type="coiled-coil region" evidence="7">
    <location>
        <begin position="7680"/>
        <end position="7741"/>
    </location>
</feature>
<dbReference type="PANTHER" id="PTHR47535:SF1">
    <property type="entry name" value="NESPRIN-1"/>
    <property type="match status" value="1"/>
</dbReference>
<dbReference type="Proteomes" id="UP001642540">
    <property type="component" value="Unassembled WGS sequence"/>
</dbReference>
<dbReference type="SMART" id="SM00150">
    <property type="entry name" value="SPEC"/>
    <property type="match status" value="37"/>
</dbReference>
<protein>
    <recommendedName>
        <fullName evidence="9">Calponin-homology (CH) domain-containing protein</fullName>
    </recommendedName>
</protein>
<feature type="coiled-coil region" evidence="7">
    <location>
        <begin position="5049"/>
        <end position="5118"/>
    </location>
</feature>
<feature type="coiled-coil region" evidence="7">
    <location>
        <begin position="5271"/>
        <end position="5302"/>
    </location>
</feature>
<evidence type="ECO:0000256" key="8">
    <source>
        <dbReference type="SAM" id="MobiDB-lite"/>
    </source>
</evidence>
<dbReference type="Pfam" id="PF00435">
    <property type="entry name" value="Spectrin"/>
    <property type="match status" value="7"/>
</dbReference>
<dbReference type="Gene3D" id="1.10.418.10">
    <property type="entry name" value="Calponin-like domain"/>
    <property type="match status" value="2"/>
</dbReference>
<feature type="domain" description="Calponin-homology (CH)" evidence="9">
    <location>
        <begin position="147"/>
        <end position="252"/>
    </location>
</feature>
<feature type="coiled-coil region" evidence="7">
    <location>
        <begin position="4467"/>
        <end position="4531"/>
    </location>
</feature>
<dbReference type="Gene3D" id="1.20.58.60">
    <property type="match status" value="31"/>
</dbReference>
<sequence>MLIDPQQHVPPMHIVDLIEDLKDGTRLLALLEVLSGDKLPVEKGRNLRRPHFLSNCNTALQFLQSKKIKLVNINSSDLVDGRPPVVLGLVWTIILYFQIEENTKVLASLGYRYGSTPTPVDGERLGGESPGTVTKHGRVTPSAGWKEGARKALLNWVQSLLSKKFGLQVNDFGNSWRDGYAFLAIVNCMKPGLVDIDNLRQASNRTRLETAFRVAEADLGIARLLDPEDVDVPRPDEKSIMTYVAQFLHKSNQPRIQADSFSVIQATYDELLTWLMQKTQYMEHMKQTNALSMVYSDYVAVVNERNLKIEPYQRLKTIVESQSMVGITEEAWSHLDSLWKKLESQLKEWQWRLDARLPDPFGRIGQWLAKAELLVSTNDVPPVMDDEAARILNTKIEDHKAFFSELPSVQDQFKAALSSHVVREIPSEQLESMANRLNAMGPLASQRAVKLKFLEHKCCLVAFIVLVENRLKQWTVKYGREEHVKSLLDQYNNFVNRNKIFQEFQRAYIDMQHVIDEYKREGGIDARDGRVADHFLWEIGERWKSVSMELRCLQSMLEEVIAYWRRYENVAPDLNNWIDRSIPMLQLPEEDRMEYFQDVAVWHEKYQLLNDTVSFLVATCDTPVTTELKEDFAKLSMKWESLFQHVKQYQHAGQMLRMRKDFLMTLSSLQKWLRNAEDLLAAPQPVNVEAARLYNKQLQTVMLEIDEMDEQWRLASKKFQSLLPELSGEDVDKLMKTIKKEKECLVRVRAQLPQRQAQVHSILTQQESLFAGQQEITDWLQAAENMMSNYTLTGGPQASQSILDKHRQFFAKSLYYKTMLESKNKIVVGIVKSATPQERPQVEAMAQNTHQLNERFKRAESDAQMWEHKLTDIIRCWRNYDENKQVVTDWMTTAEKLLLERNLEAKQTVEAHKNYFEQINDRPLREMIQASHDLKNCVSPQEYDGIQKTVEQIQAKWQKIMSVAPLHVVKLEFRLEEEALASVLKEIDKEIAYEHQLLNKKEDPQNVLFRYVDFFEHGKLPSEARVHLEKLCQMESRFSVQYPEDKSLKDQLEQAKAASNAVNERVKNLRLMLEEIPQQWNAYRTKFDEVVQWMNSVDAALQNIAFEVGDPKEFEQEKAKFVAICRDVDRRREDMKKLVQMLDSLVSRRADEEALKEQDALEQLITRYKNMVPTIEITMVKTEVHSRCYAYRDEAQRVCLALNRVNEISAGEVNPDSLEEVERLIVQHQAVLKQLEAQRATMVSLLHKGRDLQKDQNAPQFIHAQVNELDRVWNETYNQANDRLKKLKESQKIWVEYRSQREDILHLLEQAESELKKLVPKHDPKKLAADLRAKQDMSVALREATEDMLNRLKNLSSSLTNVSSPAQRPVLEKEVEEIERRMRHMLDLMEEKVQHLGQYNEKWSSLAGQIDDMKNWMKNAQRALQQLLSSDLPPEERLKKAQQLQEEIAERMRLLEQLEKDAQDLLAGEEAEEEVEGHVILKHVDGLKAELVNLHERVAVQSQETAQSLQSWQQCKAELDEVQPWVEKTELIVNMGWNRPTTLKEAQANAIKINELASEVKSQQAKISVISDRGGRPGKGSSQDDIETTLSKMAQIGATVVQWKDKSDNLIKNWTKYGKTYVDFEKWLNATEIIVQEPVDRKLLTSTELDGILTKLKDLNKEVSEHQSQLIGVTQECDSVVQSLSPEGASALNAELSNLKSRLTGLANELRGKMNYISDAIIARQESDAKVSDLQQFLEEFPNKCKLGEIYRNKLDQALQQMHTAYLEYSDRASLYTEVKEEAKALQAAKTSMAQRYLDATAKYHSLETNLQSQKDAISQWVQFNNWFTESSDSITHFDKQLAAPNVKKAKIHEVEKNIDLLAEKCDEWQPKANKLDSFSAACNVVVKDTQTGLPLQAAELVFEIKNRLKNLHKNASSLLEETEKVGTQWEKLKAMESDLKNYLKEVQAELQDLRVEQSSYASLETLRDDLQSIIEQFAKHENLKTNIHRLANELMITDPNSATSLQGIIKNSDTEWDKVQAELNDNWSNMVEVLDVYSRYTDSKDKVENMLKDAREQAKGAMKGVAHDSTTAIAALDHLKKCLEILNKKKILVDNANVLNQQLCSLLLSVPNYSSEDVANEMDASRKAYERLHKELADYIPKVETQLVLWKTVEGTKDEIVKWLSDMYESLEEAKTNFANSDMVRSKMGQYKDELGEKYNKKMSVISKANQLTKMNDGKEIPNLKATIDLIEEGFSEVDTLSKELEKCLGSFEDTEQEIRTSMKQASDKVIKLKDTIAKCEDRTGTPQDILERIKTLSEATKTCKELKPVVSQISCRIADLKGEYPSWDSNLISTDMKTMEKRLDICKNQIGTVNSALLSVLEKEFQDKLYGLDRIITGIVEKIKWCDPKGITDNFSFESKLSAVEEVESGVTECHEKIPPCQNSLSVLQELENYPKIDELSTQFSKSLNDLQFVESNHDRIKAQLEEFSDSWKAFEQLSEEATTWLKDVEARIKNESLTQIHLAQLPEKIREADQLLTEVDGYSTKFAKLSQLSKEIQSVAPDARTSQVSAHLSTRHEAVKKFVSTLKDKLKQLENGNKEYEESVTECKQWIDNADSQLAKVDQGLKAGLKPTASSQQNLKIVRDIIDSKDGHQLLNKAVESGEQIVPVVSLDSKENIRQELRNVRDKWESHLDKGNALAKKLEALQLQWSTFDESQAQVQSWFHDAQVKAKKLGELQPTLIEKKKALQERRSLFQDITSHADVVFTLKDKAQEFSDDEMTKSMNDFTKSFESLKKDVQNAVAQSEKHVFEHEKFDSQLESFRDWLSPLQGEINMISTESVAEKDDAEARLATISQILKYEDEGNAQLEQCKDKLATVLSQTDPKGHETLKRQLDSITGSWNAFLDKCKITQEEVQQVCGKISNLVQNLEELSQWLRQKELQLKDQSFKSTVEAKSGHLTKLQALKSEIGEKAPEFQQLSQDVDAVQNDVELQSRMAQLNSRYTALGQPLSDIISRYMGYVADHQQFNSRHAEFLKWMDGMKKECKDLSEIVGDMTVLQERRQKLGKLLERKGVKATEIESIIDAGEKLYSHTSPDGREIIRQQIRTLRDGWETIGEQMHSSWQRLDACLSQFEDFKNSQEELTKWLKGIEQSMRLHTQLKASLQEKKAQLQNHKIVNQEISSHQVLVEAVCDKAQQLVDLTQDSSLQIYITSIKQLFQSLKQKSKDLLEKLEGCVADHAKLQEIMNEYNDWSSQLKDRLALLEDTSGEKAEILRRMEEIQNLKLSVPRGSEIIEKMDKLSGTVCGNTAEAGGHVIVSDVNGAKSSFKQISKSVDDILEKLNTVLKNWQEFEAGLQKNAQWFRQQEAVFRSQVLQSTLPEKQESFENFSHQRALMNEYETEINKFMDQSHALLNASSAERIKPLIMQINNRYQLLHVLSKEVVNKWQGIVDDHKSFQAKFGELTEQLDQFEENFTAVKNETDLSLRNSKVSTLATEKEQISHKINVLVQLAEKIYPDTAANGREKIRQDLRALRDRFDKFDQEVSDLQKKQVNESQQWTGFQENLQQTLAWLAAMEKSAQSEPPNWLSIPDARSKLMKLKSTLQDAISHKRIIEGVTEKAQVIIQKNLGPNPGEVKVVVDDLNKRYEALLNNMLVSITGTEETLDTMQQWNDVQKKFQDWQKNTWEQLNLCTDYSGGKPALQGRVLRVEELQGTLGEGEGHLDTLNTILSRLVEKVSGPAKETLERDATNLKFDFEKLKNGIEEVRHLLQERLQQWSEYEDGFDRLLNWLGEAEGTLKAYTPCNTLEEKEEQLDKYQDFSKIVDSRNRSVQDFVYLAGQVQQNLLKTLKEKEAEFDRMGIDGSELVQATGESRIATNVQQITSRFESVQMTAKEILKKCEHAVADHRDYRSNHSRFVEWLQEAREDTKALQDISGTRPELEKKLSKLKERISNRQQAMSLLNTVMESGERLYSSTGSDGREIIRLQLEELQAAFDAFFDDLSSTEREMNGKLTRWFGFEESKDKLSKWLKDMENALPREIELKATLDEKRAQLQKYRTTLHDILSHQQDVFELKDKAAHLHEGSESGIDVANALTEKHQELLKKAQAFVEQYEGIVCCHQQYVKAVQDMTEWVDGALNTVNMWSDENQERINLHANLEKLKNLQLSLPEEAYRVEEIRSLGEKVIPGTIENSQENIRTQIDSSQQEWEALLSTVNSSIDQLNNKLSLWQDFEVQKEKCMDWLKEADTKLHAVDLKPNLPSKNEQLNDLKTLQGEVRARELEVDAISELALNLQKQIVATRMSSASSSEITIKYQQVSHKVKELTNKWQGYVSTHQDFDTQIADCSRWLGDIKEKLSYCADLSASSQKDLEVKLGTVHDLLLYKDEGYAKVQSVVETAQSVLANTATAGHPAINDALKKLQDDWSVLAAKMVETKNQLDESIHRWAGFLEQIHQLGKTVDYLENLFKEVFHFQTTLQEKRVQLETIRNLEEKIVCEKLEVDSLKSKASEMVASGQQGQAAFQAQEVLKRFDDVSSEVKRLRNEREEQFKDHKAYQECHDELVGWLNRAKEKIPSSGQRTLGDRLYDVETAGSTLSGLMNKKAQGSLLLERLQQSGEVAMASSSAAGKDMIRNEIKALNDSFENLFNDIQKQKDGLETTMLKLRDWKEEYERLSDWLQQCEILIKAAKTTLAATLDDKKKQVGDMHEVIAKLETGNAQIERFNEAASGLLASQLDSYVSTQLRNLNSRYQVQLNMGRDVLKKVEANFDQHQQFLNNLEKTQAWIQQARDLIGDCSQASSDRSKERLQANLAKIQDLVKRQDEGQNLVHATVSWGEKCLRNTRSDGRDTINEQMKDIQAEWDRIVKKLASTKVSLETSLLQWADYNSSYSQVSQWISDREAKLQKVAAQKVSKGKKGHPTPGMSSISIGDRKATLRATNTIVQDIVSLEPMIESVTSKAGNLMQAAPASEISSKYQNLTKQAQEMYAKQKEMVEQHQAFVDQANEFMAWMRSVKERLGKISEPVGDKETLSGKITQLKVLQSEVPEGQKKLETALAKGVQACSVVDDDDRELIEEEVAVLQEEFDNYTESLNKTQQLLEVGLVRWKEWEDQYGEAEEWIAKTETEVKSFQQLHNSLTDKKNALEQFQLQLQTIFDWQKELDKLNLKAQLLLETCADSRVSNAVTQMATKFNALLSLAKEVIRRLELHYQEHQQHNALYQECQDWIDRTREKLTHISDINYNLNDVNSRLQSVKGLKQTLEQGQNKLRYALELKEKVMLTSEPSGAAKIHEDTELLKQEFEKLMNDIQETRQRLTARATLLEDLEKTDKIMQDWLQEIELKINVSEANQYVDLSEKRASLEKLKGIEKEVASQADMLAKLEAKISEVPDMPRDPYNSTFVRYEFIKSNLEGHIQRLHGIVHEHENYWQLYNDTADFLRKLRVELQQYSDCHGEKSDTNAKLAKLTELEANLRKGDEMVKAVKEISAKAMQTTSADGKDTIMQQCHQLQFDLEELTALFKDNQKTFKKCLEAWDGFETSYNKANKEITDKERLLKLEPVEYENAAPEDLERCKKLTADIGTIKSLVEDLNDHCEVLMEFSQCPRVRDSTVELQTRYSALVVGVQGVHSKIQKSLSDHTDFIKEKKELEAWLARAEGTVQDCKGSGDEASTREKMETLQIVSTRLTEGQHLLNTLQESFARVVSIIPTEQQDLMRDDVTKLQDRWERLNIDLKNTVSDVKDACQRWDDFKENCSRFDGWCSFTNEALIDIPPSRGELGDMKTLLERYKNFENEISSQKSELEALKAEAQQLSSWAGTPAVTLTVDALNQKWSELDNTIRGLQSHLQEEITEYSDYHNALQETEKWLLQTSFQLMAHNSLYITNREQTLEQLALHDNLLEEIQAYQSTLDDVSSKGHRQISRYISSIPTIETTILKQLKNVQDSYESLLHTGIQIKKRLVESLAKFQEYEDTLESILINLDELEPEIQEKVKSPVDSIDASSKRLDYIRVVHNRLQGEKNRLSLAVQACEAATASLSRPTSPQEAIMQPIPDKELLVRARLEDLIDQRSEGQEVDPEPEEVVKANRVEILLGQAPTQSAMSRIDQICRRIQTQMTELSTAGLELEEVKANKDAINRWVDEATGKLREIQNRPAKLRADTAQVEMNNLQDIRQGAADRLLQLFEIENQESGLIQGRYLPELQQKLNDLDNDVSSIISSRLGVHAKITDYRTLVSNTQAWLDGFMSKLEPLEKGSGLPCLTKVEQVVSIYKDFEGGASRLDDVKSTAQQIMSSISNVDANMVEEQMKALERRFGEIKKRIQRKQQILETALKSYEDFRNDLDTCQQDVTNKKLAHVGSKIGFEVPPAEAMVSATKTNLKDLDSQQAVLGTLDRRLTTLQPELEDSEIRDAEDKLQSVIAAQADLYDEIKKQMAILNDALAMRKRFMDKVDNVRLYSSRLSSDIAEIHTIPLLSGDVEKKLNLLKKHENAVRDFQDTQLADVKKDAALLEKDCDEDQARRLKSMISELSSGIDSIFLKAGSQQSVLSDALKNRIDFEEEYSKCHNWLQEAETSVSSDVRGSSNVNVLQEQLTKYNKLQEQANQLTTQIQSVIEKGKTLVPSLNEPDRQILTDKLSTLTTKMGVLSGNINDKVGSVQAAINDLQQVSNIVEESSKYLNQLKAEITNLNRPVGSAIEDSQGLLSSYEKLLNDLKGYRQKLEGTPLHGIRGNEELRSLMKEQDDLASHIEAQITRLRHLLLLQQQFMSLVTEITSFIVKYTEVVKEIEKAGTTVEEKIKKYDEVIHRIQECEAMLATAVDKGSLIADEGTAADRNAITEQLQSLKLQLQGLRRTVENKKAEHEITLAEHKKYAAELDTAILWLHEKEVMIKSRPLLERGPLTVDMELRRHEDLTTDVTEKLNVIENIEEALKHDDGLPPTLIEKLSEGRVLLKTLPAELTARNQYLTDNKDLRHQHESNVDYINKWVKDAKGKLHAREVGVDFENIMAELSDHKSYFGNEKEVFQHLHNVKSVVDKIWPSLVAHEQEAISKDQEDLNELVQNTFNSAKSLQARLEQNVTLYKTYLDLLNVVQGAIAKAELPEEPATTLNALRGNLANVQSAYTNMQNQQVEIDNLNERVKSMEKQASHESRQRLQTQMNAINTKWGECLANLDSRKDALSRLVTQWEQCETLWHDFESGLSAVEEHFSQIDPSIRSQQQLLETKASLTKILNEAKQLGNTHQDLCHYSDFILKHLQVTSDICYSALKSKLEHLSTQYTTVVNLLEDKLQWLTNQGQYLQEIDSKIEEYQALLNGVDSQIRMIDSFDRDYEKVDGKLSELGNKVKAAGSDIASFSTQIKDRFSSLKQVLPTSISKNISILELEVEKIVSSLDDKQKDVQRARGIVSDFQNDIDAIGKWIINTEERLQNRGSEPQLVKEGLQSLLSELPAVLDQMDRAKKASSIIIEKVSDPKERDRVKNSVDSTEAQLLQLKAAIEDRRHKIGESLDSWDRFLQLYGQVMTWVEEKNQFLKEPIQLSSLPETRQKLNAYVMAVKSLKTVGKQCSEMGKEIDHVAAVSSASPLHEKLDEAEQAKTDIESQLLERNSLIQETAEEWEQCERKFREAQNWLEKAKHNLENPAGKRKPLRDQLAAREKLIADIHVQRTKIGLALEKLQVHFKSGIGGDPNVAKEEADLQTALGAFENDVKAQCTALESSVSQIDSLQEEVQQMRSQLMAAEQQLRTVSSPAYLPNEREKAASEQTALKEKLKTIQSKIASRNERMKLLMVCSVVPSSQQDPSSTSSTTSSSSFFS</sequence>
<keyword evidence="2" id="KW-0812">Transmembrane</keyword>
<evidence type="ECO:0000256" key="4">
    <source>
        <dbReference type="ARBA" id="ARBA00022989"/>
    </source>
</evidence>
<dbReference type="SUPFAM" id="SSF47576">
    <property type="entry name" value="Calponin-homology domain, CH-domain"/>
    <property type="match status" value="1"/>
</dbReference>
<dbReference type="SMART" id="SM00033">
    <property type="entry name" value="CH"/>
    <property type="match status" value="2"/>
</dbReference>
<dbReference type="InterPro" id="IPR052403">
    <property type="entry name" value="LINC-complex_assoc"/>
</dbReference>
<evidence type="ECO:0000256" key="5">
    <source>
        <dbReference type="ARBA" id="ARBA00023136"/>
    </source>
</evidence>
<dbReference type="PROSITE" id="PS50021">
    <property type="entry name" value="CH"/>
    <property type="match status" value="2"/>
</dbReference>
<evidence type="ECO:0000259" key="9">
    <source>
        <dbReference type="PROSITE" id="PS50021"/>
    </source>
</evidence>
<feature type="coiled-coil region" evidence="7">
    <location>
        <begin position="1438"/>
        <end position="1504"/>
    </location>
</feature>
<feature type="coiled-coil region" evidence="7">
    <location>
        <begin position="6803"/>
        <end position="6830"/>
    </location>
</feature>
<feature type="coiled-coil region" evidence="7">
    <location>
        <begin position="6272"/>
        <end position="6299"/>
    </location>
</feature>
<dbReference type="InterPro" id="IPR057057">
    <property type="entry name" value="Spectrin_SYNE1"/>
</dbReference>
<evidence type="ECO:0000256" key="2">
    <source>
        <dbReference type="ARBA" id="ARBA00022692"/>
    </source>
</evidence>
<feature type="coiled-coil region" evidence="7">
    <location>
        <begin position="7077"/>
        <end position="7121"/>
    </location>
</feature>
<feature type="coiled-coil region" evidence="7">
    <location>
        <begin position="6556"/>
        <end position="6586"/>
    </location>
</feature>
<evidence type="ECO:0000256" key="7">
    <source>
        <dbReference type="SAM" id="Coils"/>
    </source>
</evidence>
<keyword evidence="11" id="KW-1185">Reference proteome</keyword>
<proteinExistence type="predicted"/>
<feature type="region of interest" description="Disordered" evidence="8">
    <location>
        <begin position="7757"/>
        <end position="7779"/>
    </location>
</feature>
<dbReference type="InterPro" id="IPR018159">
    <property type="entry name" value="Spectrin/alpha-actinin"/>
</dbReference>
<keyword evidence="4" id="KW-1133">Transmembrane helix</keyword>
<feature type="domain" description="Calponin-homology (CH)" evidence="9">
    <location>
        <begin position="1"/>
        <end position="98"/>
    </location>
</feature>
<comment type="caution">
    <text evidence="10">The sequence shown here is derived from an EMBL/GenBank/DDBJ whole genome shotgun (WGS) entry which is preliminary data.</text>
</comment>
<gene>
    <name evidence="10" type="ORF">ODALV1_LOCUS15388</name>
</gene>
<keyword evidence="3" id="KW-0677">Repeat</keyword>
<feature type="coiled-coil region" evidence="7">
    <location>
        <begin position="5756"/>
        <end position="5783"/>
    </location>
</feature>
<dbReference type="PROSITE" id="PS00020">
    <property type="entry name" value="ACTININ_2"/>
    <property type="match status" value="1"/>
</dbReference>
<dbReference type="PANTHER" id="PTHR47535">
    <property type="entry name" value="MUSCLE-SPECIFIC PROTEIN 300 KDA, ISOFORM G"/>
    <property type="match status" value="1"/>
</dbReference>
<dbReference type="Pfam" id="PF00307">
    <property type="entry name" value="CH"/>
    <property type="match status" value="2"/>
</dbReference>
<dbReference type="InterPro" id="IPR001589">
    <property type="entry name" value="Actinin_actin-bd_CS"/>
</dbReference>
<keyword evidence="5" id="KW-0472">Membrane</keyword>
<feature type="coiled-coil region" evidence="7">
    <location>
        <begin position="7550"/>
        <end position="7577"/>
    </location>
</feature>
<reference evidence="10 11" key="1">
    <citation type="submission" date="2024-08" db="EMBL/GenBank/DDBJ databases">
        <authorList>
            <person name="Cucini C."/>
            <person name="Frati F."/>
        </authorList>
    </citation>
    <scope>NUCLEOTIDE SEQUENCE [LARGE SCALE GENOMIC DNA]</scope>
</reference>
<dbReference type="SUPFAM" id="SSF46966">
    <property type="entry name" value="Spectrin repeat"/>
    <property type="match status" value="41"/>
</dbReference>
<feature type="coiled-coil region" evidence="7">
    <location>
        <begin position="4740"/>
        <end position="4803"/>
    </location>
</feature>
<keyword evidence="6" id="KW-0009">Actin-binding</keyword>
<comment type="subcellular location">
    <subcellularLocation>
        <location evidence="1">Membrane</location>
    </subcellularLocation>
</comment>
<dbReference type="InterPro" id="IPR001715">
    <property type="entry name" value="CH_dom"/>
</dbReference>
<dbReference type="InterPro" id="IPR002017">
    <property type="entry name" value="Spectrin_repeat"/>
</dbReference>
<feature type="coiled-coil region" evidence="7">
    <location>
        <begin position="3435"/>
        <end position="3462"/>
    </location>
</feature>
<name>A0ABP1QUC4_9HEXA</name>
<dbReference type="EMBL" id="CAXLJM020000046">
    <property type="protein sequence ID" value="CAL8111854.1"/>
    <property type="molecule type" value="Genomic_DNA"/>
</dbReference>
<evidence type="ECO:0000313" key="11">
    <source>
        <dbReference type="Proteomes" id="UP001642540"/>
    </source>
</evidence>
<feature type="coiled-coil region" evidence="7">
    <location>
        <begin position="3505"/>
        <end position="3532"/>
    </location>
</feature>
<feature type="coiled-coil region" evidence="7">
    <location>
        <begin position="6449"/>
        <end position="6491"/>
    </location>
</feature>
<dbReference type="Pfam" id="PF25034">
    <property type="entry name" value="Spectrin_SYNE1"/>
    <property type="match status" value="1"/>
</dbReference>
<dbReference type="CDD" id="cd00176">
    <property type="entry name" value="SPEC"/>
    <property type="match status" value="7"/>
</dbReference>
<evidence type="ECO:0000256" key="3">
    <source>
        <dbReference type="ARBA" id="ARBA00022737"/>
    </source>
</evidence>
<feature type="region of interest" description="Disordered" evidence="8">
    <location>
        <begin position="120"/>
        <end position="141"/>
    </location>
</feature>
<feature type="coiled-coil region" evidence="7">
    <location>
        <begin position="3912"/>
        <end position="3939"/>
    </location>
</feature>
<feature type="coiled-coil region" evidence="7">
    <location>
        <begin position="1649"/>
        <end position="1709"/>
    </location>
</feature>
<dbReference type="InterPro" id="IPR047291">
    <property type="entry name" value="CH_SYNE1_rpt2"/>
</dbReference>
<evidence type="ECO:0000256" key="6">
    <source>
        <dbReference type="ARBA" id="ARBA00023203"/>
    </source>
</evidence>
<dbReference type="InterPro" id="IPR036872">
    <property type="entry name" value="CH_dom_sf"/>
</dbReference>
<evidence type="ECO:0000313" key="10">
    <source>
        <dbReference type="EMBL" id="CAL8111854.1"/>
    </source>
</evidence>